<dbReference type="InterPro" id="IPR057710">
    <property type="entry name" value="DUF7950"/>
</dbReference>
<dbReference type="Proteomes" id="UP000796880">
    <property type="component" value="Unassembled WGS sequence"/>
</dbReference>
<feature type="compositionally biased region" description="Basic and acidic residues" evidence="1">
    <location>
        <begin position="135"/>
        <end position="154"/>
    </location>
</feature>
<dbReference type="AlphaFoldDB" id="A0A8K0MFZ9"/>
<gene>
    <name evidence="3" type="ORF">FNV43_RR14178</name>
</gene>
<keyword evidence="4" id="KW-1185">Reference proteome</keyword>
<name>A0A8K0MFZ9_9ROSA</name>
<evidence type="ECO:0000313" key="3">
    <source>
        <dbReference type="EMBL" id="KAF3444486.1"/>
    </source>
</evidence>
<dbReference type="Pfam" id="PF25821">
    <property type="entry name" value="DUF7950"/>
    <property type="match status" value="1"/>
</dbReference>
<dbReference type="OrthoDB" id="1898295at2759"/>
<evidence type="ECO:0000313" key="4">
    <source>
        <dbReference type="Proteomes" id="UP000796880"/>
    </source>
</evidence>
<dbReference type="EMBL" id="VOIH02000006">
    <property type="protein sequence ID" value="KAF3444486.1"/>
    <property type="molecule type" value="Genomic_DNA"/>
</dbReference>
<evidence type="ECO:0000259" key="2">
    <source>
        <dbReference type="Pfam" id="PF25821"/>
    </source>
</evidence>
<proteinExistence type="predicted"/>
<protein>
    <recommendedName>
        <fullName evidence="2">DUF7950 domain-containing protein</fullName>
    </recommendedName>
</protein>
<feature type="domain" description="DUF7950" evidence="2">
    <location>
        <begin position="164"/>
        <end position="290"/>
    </location>
</feature>
<organism evidence="3 4">
    <name type="scientific">Rhamnella rubrinervis</name>
    <dbReference type="NCBI Taxonomy" id="2594499"/>
    <lineage>
        <taxon>Eukaryota</taxon>
        <taxon>Viridiplantae</taxon>
        <taxon>Streptophyta</taxon>
        <taxon>Embryophyta</taxon>
        <taxon>Tracheophyta</taxon>
        <taxon>Spermatophyta</taxon>
        <taxon>Magnoliopsida</taxon>
        <taxon>eudicotyledons</taxon>
        <taxon>Gunneridae</taxon>
        <taxon>Pentapetalae</taxon>
        <taxon>rosids</taxon>
        <taxon>fabids</taxon>
        <taxon>Rosales</taxon>
        <taxon>Rhamnaceae</taxon>
        <taxon>rhamnoid group</taxon>
        <taxon>Rhamneae</taxon>
        <taxon>Rhamnella</taxon>
    </lineage>
</organism>
<comment type="caution">
    <text evidence="3">The sequence shown here is derived from an EMBL/GenBank/DDBJ whole genome shotgun (WGS) entry which is preliminary data.</text>
</comment>
<reference evidence="3" key="1">
    <citation type="submission" date="2020-03" db="EMBL/GenBank/DDBJ databases">
        <title>A high-quality chromosome-level genome assembly of a woody plant with both climbing and erect habits, Rhamnella rubrinervis.</title>
        <authorList>
            <person name="Lu Z."/>
            <person name="Yang Y."/>
            <person name="Zhu X."/>
            <person name="Sun Y."/>
        </authorList>
    </citation>
    <scope>NUCLEOTIDE SEQUENCE</scope>
    <source>
        <strain evidence="3">BYM</strain>
        <tissue evidence="3">Leaf</tissue>
    </source>
</reference>
<accession>A0A8K0MFZ9</accession>
<sequence>MDSDGWRMIRCTSGLQDRSVINHIMLRFRPIAPKPATGADVPGGLPVDSKNLLGSKGRTKRKYVRVRRNSGYARKKTIAQGGKKAGLDESVATLQLLPEKSDLNLSIDSRSWCDLDPSVVKNTPIDNRSPPMALSEKKPSRLDKEESRMSDQRGVAEEQEVRVVESWVTVEYVTGKCMDGVGFGSTDVERLRNLDGDTYPGFVSDGMNRVRWVNGAFKRMVRQQGQESWDIRVWLVMKEKLPYGYSSFSCHVKLQYWWGRDKYSRMMPCDVCWMDGGGFAWRLDVGAALTLGR</sequence>
<feature type="region of interest" description="Disordered" evidence="1">
    <location>
        <begin position="39"/>
        <end position="60"/>
    </location>
</feature>
<dbReference type="PANTHER" id="PTHR33595:SF27">
    <property type="match status" value="1"/>
</dbReference>
<dbReference type="PANTHER" id="PTHR33595">
    <property type="entry name" value="VON WILLEBRAND FACTOR A DOMAIN PROTEIN"/>
    <property type="match status" value="1"/>
</dbReference>
<evidence type="ECO:0000256" key="1">
    <source>
        <dbReference type="SAM" id="MobiDB-lite"/>
    </source>
</evidence>
<feature type="region of interest" description="Disordered" evidence="1">
    <location>
        <begin position="123"/>
        <end position="154"/>
    </location>
</feature>